<dbReference type="Proteomes" id="UP000815677">
    <property type="component" value="Unassembled WGS sequence"/>
</dbReference>
<keyword evidence="2" id="KW-1185">Reference proteome</keyword>
<gene>
    <name evidence="1" type="ORF">MCHLO_09387</name>
</gene>
<name>A0ABQ0LP61_MYCCL</name>
<reference evidence="1" key="1">
    <citation type="submission" date="2014-09" db="EMBL/GenBank/DDBJ databases">
        <title>Genome sequence of the luminous mushroom Mycena chlorophos for searching fungal bioluminescence genes.</title>
        <authorList>
            <person name="Tanaka Y."/>
            <person name="Kasuga D."/>
            <person name="Oba Y."/>
            <person name="Hase S."/>
            <person name="Sato K."/>
            <person name="Oba Y."/>
            <person name="Sakakibara Y."/>
        </authorList>
    </citation>
    <scope>NUCLEOTIDE SEQUENCE</scope>
</reference>
<dbReference type="InterPro" id="IPR032675">
    <property type="entry name" value="LRR_dom_sf"/>
</dbReference>
<dbReference type="EMBL" id="DF847722">
    <property type="protein sequence ID" value="GAT52327.1"/>
    <property type="molecule type" value="Genomic_DNA"/>
</dbReference>
<evidence type="ECO:0008006" key="3">
    <source>
        <dbReference type="Google" id="ProtNLM"/>
    </source>
</evidence>
<evidence type="ECO:0000313" key="2">
    <source>
        <dbReference type="Proteomes" id="UP000815677"/>
    </source>
</evidence>
<dbReference type="Gene3D" id="3.80.10.10">
    <property type="entry name" value="Ribonuclease Inhibitor"/>
    <property type="match status" value="1"/>
</dbReference>
<organism evidence="1 2">
    <name type="scientific">Mycena chlorophos</name>
    <name type="common">Agaric fungus</name>
    <name type="synonym">Agaricus chlorophos</name>
    <dbReference type="NCBI Taxonomy" id="658473"/>
    <lineage>
        <taxon>Eukaryota</taxon>
        <taxon>Fungi</taxon>
        <taxon>Dikarya</taxon>
        <taxon>Basidiomycota</taxon>
        <taxon>Agaricomycotina</taxon>
        <taxon>Agaricomycetes</taxon>
        <taxon>Agaricomycetidae</taxon>
        <taxon>Agaricales</taxon>
        <taxon>Marasmiineae</taxon>
        <taxon>Mycenaceae</taxon>
        <taxon>Mycena</taxon>
    </lineage>
</organism>
<sequence>MPTTDPLLDTHACSTRLPSANASKALQRAALSRVQDELARCKSEALTRREMLLRERRAISAKISRPAYPVLTLPNELTSTIFVACLPTHGRVRPSPHAAPLLLTQICSHWRAIALETTQLWSSIDVVVRRGSPAHLTSVRPGDVFNLVDSWRSRAKTRVLSLTIRGSDEIYPECLPPYRALPCYLYFPADMLRRLEASIFPMQLKGLLPPSAHFPNLEHVAGPFATPHLARLLKAAPKLHTLYVPCPPKSVVGLSSTSLVSLTFGCLEIEISAFLDLVANLPSLKEFSGSLKVTPICYVRYPSPSLLPKIISLDSTINGDPEIFEFLTLPNLEVLGFYLYQTQANGGLNTTIQQFLLRSQCTVTELKLNIPYPSWAHGHGSGQPVSYADIPRCLDLFPKVQVLSVTDSNFSSDFIPALDEWTPFMVLPCLRNLTVEAESDTGSIGVQTRSIIELLHRRRRRDLPSLDTVIFRISDRLVDGFIPDDWFPNKIQTERIRRLVSRCAVEISSYEEEDSSTVETHWASYPGYAKRDAYARFDPTSPWDEKDTEWENEMFFRHAEKSEPCDCVARIVSTTTTYLVQLDLALLLVTRFPSTR</sequence>
<accession>A0ABQ0LP61</accession>
<evidence type="ECO:0000313" key="1">
    <source>
        <dbReference type="EMBL" id="GAT52327.1"/>
    </source>
</evidence>
<proteinExistence type="predicted"/>
<protein>
    <recommendedName>
        <fullName evidence="3">F-box domain-containing protein</fullName>
    </recommendedName>
</protein>